<dbReference type="PROSITE" id="PS00135">
    <property type="entry name" value="TRYPSIN_SER"/>
    <property type="match status" value="1"/>
</dbReference>
<organism evidence="6 7">
    <name type="scientific">Nicrophorus vespilloides</name>
    <name type="common">Boreal carrion beetle</name>
    <dbReference type="NCBI Taxonomy" id="110193"/>
    <lineage>
        <taxon>Eukaryota</taxon>
        <taxon>Metazoa</taxon>
        <taxon>Ecdysozoa</taxon>
        <taxon>Arthropoda</taxon>
        <taxon>Hexapoda</taxon>
        <taxon>Insecta</taxon>
        <taxon>Pterygota</taxon>
        <taxon>Neoptera</taxon>
        <taxon>Endopterygota</taxon>
        <taxon>Coleoptera</taxon>
        <taxon>Polyphaga</taxon>
        <taxon>Staphyliniformia</taxon>
        <taxon>Silphidae</taxon>
        <taxon>Nicrophorinae</taxon>
        <taxon>Nicrophorus</taxon>
    </lineage>
</organism>
<dbReference type="PRINTS" id="PR00722">
    <property type="entry name" value="CHYMOTRYPSIN"/>
</dbReference>
<dbReference type="InterPro" id="IPR009003">
    <property type="entry name" value="Peptidase_S1_PA"/>
</dbReference>
<sequence>MQCSGRSSLLVVGFLLLVTGTYTMDVGSACPRSSSGVCRLIHDCPLALEQIRRTRQHKLERCGFQDLDEVVCCPEDEKSKESETTTSKTDSRSPTLRKSVQACEEYSNELTPDVEFQILGGTDAKLGEFPHMAGLGYESDDVGSDWSWDCGGSLISNSYILTAAHCVVRRDEKMPEKVRLGKIDISGNSDSVMPQDFNVAEIIFHPEYSNRNKVNDIALIRLSRKVQYTANVHPACLYFEPDDPKSVIITGWGLTEAAGNRSQILQKATLSTVPVTECNKTHTSVAFAPNVLRSHICAFTVDRQIPTDACQGDSGGPLQVLHKNQSSIYSIVGVTSYGRGCGSKYPGVYTRIYSYLDWIEGIVWS</sequence>
<protein>
    <submittedName>
        <fullName evidence="7">Serine protease persephone-like</fullName>
    </submittedName>
</protein>
<gene>
    <name evidence="7" type="primary">LOC108568399</name>
</gene>
<dbReference type="InterPro" id="IPR001314">
    <property type="entry name" value="Peptidase_S1A"/>
</dbReference>
<evidence type="ECO:0000259" key="5">
    <source>
        <dbReference type="PROSITE" id="PS50240"/>
    </source>
</evidence>
<dbReference type="PANTHER" id="PTHR24252:SF7">
    <property type="entry name" value="HYALIN"/>
    <property type="match status" value="1"/>
</dbReference>
<keyword evidence="2" id="KW-0720">Serine protease</keyword>
<dbReference type="InterPro" id="IPR033116">
    <property type="entry name" value="TRYPSIN_SER"/>
</dbReference>
<dbReference type="Proteomes" id="UP000695000">
    <property type="component" value="Unplaced"/>
</dbReference>
<dbReference type="InterPro" id="IPR018114">
    <property type="entry name" value="TRYPSIN_HIS"/>
</dbReference>
<dbReference type="CDD" id="cd00190">
    <property type="entry name" value="Tryp_SPc"/>
    <property type="match status" value="1"/>
</dbReference>
<feature type="signal peptide" evidence="4">
    <location>
        <begin position="1"/>
        <end position="23"/>
    </location>
</feature>
<keyword evidence="2" id="KW-0645">Protease</keyword>
<keyword evidence="6" id="KW-1185">Reference proteome</keyword>
<dbReference type="PROSITE" id="PS50240">
    <property type="entry name" value="TRYPSIN_DOM"/>
    <property type="match status" value="1"/>
</dbReference>
<dbReference type="InterPro" id="IPR001254">
    <property type="entry name" value="Trypsin_dom"/>
</dbReference>
<evidence type="ECO:0000256" key="3">
    <source>
        <dbReference type="SAM" id="MobiDB-lite"/>
    </source>
</evidence>
<name>A0ABM1NDQ1_NICVS</name>
<evidence type="ECO:0000313" key="6">
    <source>
        <dbReference type="Proteomes" id="UP000695000"/>
    </source>
</evidence>
<feature type="region of interest" description="Disordered" evidence="3">
    <location>
        <begin position="78"/>
        <end position="98"/>
    </location>
</feature>
<dbReference type="RefSeq" id="XP_017784951.1">
    <property type="nucleotide sequence ID" value="XM_017929462.1"/>
</dbReference>
<dbReference type="PROSITE" id="PS00134">
    <property type="entry name" value="TRYPSIN_HIS"/>
    <property type="match status" value="1"/>
</dbReference>
<dbReference type="Gene3D" id="2.40.10.10">
    <property type="entry name" value="Trypsin-like serine proteases"/>
    <property type="match status" value="1"/>
</dbReference>
<accession>A0ABM1NDQ1</accession>
<dbReference type="InterPro" id="IPR043504">
    <property type="entry name" value="Peptidase_S1_PA_chymotrypsin"/>
</dbReference>
<dbReference type="SMART" id="SM00020">
    <property type="entry name" value="Tryp_SPc"/>
    <property type="match status" value="1"/>
</dbReference>
<feature type="chain" id="PRO_5045586152" evidence="4">
    <location>
        <begin position="24"/>
        <end position="365"/>
    </location>
</feature>
<dbReference type="SUPFAM" id="SSF50494">
    <property type="entry name" value="Trypsin-like serine proteases"/>
    <property type="match status" value="1"/>
</dbReference>
<dbReference type="GeneID" id="108568399"/>
<dbReference type="Pfam" id="PF00089">
    <property type="entry name" value="Trypsin"/>
    <property type="match status" value="1"/>
</dbReference>
<feature type="domain" description="Peptidase S1" evidence="5">
    <location>
        <begin position="118"/>
        <end position="364"/>
    </location>
</feature>
<evidence type="ECO:0000313" key="7">
    <source>
        <dbReference type="RefSeq" id="XP_017784951.1"/>
    </source>
</evidence>
<proteinExistence type="predicted"/>
<keyword evidence="4" id="KW-0732">Signal</keyword>
<evidence type="ECO:0000256" key="1">
    <source>
        <dbReference type="ARBA" id="ARBA00023157"/>
    </source>
</evidence>
<evidence type="ECO:0000256" key="2">
    <source>
        <dbReference type="RuleBase" id="RU363034"/>
    </source>
</evidence>
<evidence type="ECO:0000256" key="4">
    <source>
        <dbReference type="SAM" id="SignalP"/>
    </source>
</evidence>
<keyword evidence="1" id="KW-1015">Disulfide bond</keyword>
<dbReference type="PANTHER" id="PTHR24252">
    <property type="entry name" value="ACROSIN-RELATED"/>
    <property type="match status" value="1"/>
</dbReference>
<keyword evidence="2" id="KW-0378">Hydrolase</keyword>
<reference evidence="7" key="1">
    <citation type="submission" date="2025-08" db="UniProtKB">
        <authorList>
            <consortium name="RefSeq"/>
        </authorList>
    </citation>
    <scope>IDENTIFICATION</scope>
    <source>
        <tissue evidence="7">Whole Larva</tissue>
    </source>
</reference>